<dbReference type="Gene3D" id="1.10.1130.10">
    <property type="entry name" value="Flavocytochrome C3, Chain A"/>
    <property type="match status" value="1"/>
</dbReference>
<organism evidence="3 4">
    <name type="scientific">Pendulispora albinea</name>
    <dbReference type="NCBI Taxonomy" id="2741071"/>
    <lineage>
        <taxon>Bacteria</taxon>
        <taxon>Pseudomonadati</taxon>
        <taxon>Myxococcota</taxon>
        <taxon>Myxococcia</taxon>
        <taxon>Myxococcales</taxon>
        <taxon>Sorangiineae</taxon>
        <taxon>Pendulisporaceae</taxon>
        <taxon>Pendulispora</taxon>
    </lineage>
</organism>
<evidence type="ECO:0000313" key="3">
    <source>
        <dbReference type="EMBL" id="WXB17938.1"/>
    </source>
</evidence>
<sequence length="501" mass="55447">MKVFQRRALGSLVSLGVVLGVPAMAASCSSSSSSGPDDPPPTLDRQALLNPESCKKCHVNHYEQWSGSMHAYASEDPVFRAMNAKGQRETKGQLGDFCVKCHAPMAVRENATKDGLNLDTVDKSLHGVTCYFCHSADKIEGTHNAQLGLSQDLVMRGSFEDPVKNTAHRSGFSVLHHRDRIESSDLCGSCHDIETGHGAKIERTYIEWKESIFSQPPIGATCGQCHMPQSTNKEPIAQYDGVFQRRTHDHSMVGVDVALTPFPHKKEQREQIDSFLSTTLQSAICVSTAAGGAVRIILDNVGVGHHFPSGSSQDRRLWTEVVAYRGGRKIYESGVVADNVPATKNPDPDMWMMRDCIFDPAGVETHNFWEAASYEGNAMPGKLTFNPLDKRYYQTHVMQKYPRTGGILPEVPDKVTLRVRLRPMDVDVLEDLVNDKDKLLDPAVLKAVPTYDLNGTLTWTPETAKDDFIDASRQAYKCITNTALNFNIETVVPIERKRCSP</sequence>
<protein>
    <submittedName>
        <fullName evidence="3">Cytochrome c family protein</fullName>
    </submittedName>
</protein>
<name>A0ABZ2M626_9BACT</name>
<gene>
    <name evidence="3" type="ORF">LZC94_11815</name>
</gene>
<keyword evidence="4" id="KW-1185">Reference proteome</keyword>
<proteinExistence type="predicted"/>
<dbReference type="PROSITE" id="PS51257">
    <property type="entry name" value="PROKAR_LIPOPROTEIN"/>
    <property type="match status" value="1"/>
</dbReference>
<keyword evidence="1" id="KW-0732">Signal</keyword>
<feature type="domain" description="Cytochrome c-552/4" evidence="2">
    <location>
        <begin position="53"/>
        <end position="135"/>
    </location>
</feature>
<evidence type="ECO:0000259" key="2">
    <source>
        <dbReference type="Pfam" id="PF13435"/>
    </source>
</evidence>
<feature type="signal peptide" evidence="1">
    <location>
        <begin position="1"/>
        <end position="25"/>
    </location>
</feature>
<dbReference type="EMBL" id="CP089984">
    <property type="protein sequence ID" value="WXB17938.1"/>
    <property type="molecule type" value="Genomic_DNA"/>
</dbReference>
<reference evidence="3 4" key="1">
    <citation type="submission" date="2021-12" db="EMBL/GenBank/DDBJ databases">
        <title>Discovery of the Pendulisporaceae a myxobacterial family with distinct sporulation behavior and unique specialized metabolism.</title>
        <authorList>
            <person name="Garcia R."/>
            <person name="Popoff A."/>
            <person name="Bader C.D."/>
            <person name="Loehr J."/>
            <person name="Walesch S."/>
            <person name="Walt C."/>
            <person name="Boldt J."/>
            <person name="Bunk B."/>
            <person name="Haeckl F.J.F.P.J."/>
            <person name="Gunesch A.P."/>
            <person name="Birkelbach J."/>
            <person name="Nuebel U."/>
            <person name="Pietschmann T."/>
            <person name="Bach T."/>
            <person name="Mueller R."/>
        </authorList>
    </citation>
    <scope>NUCLEOTIDE SEQUENCE [LARGE SCALE GENOMIC DNA]</scope>
    <source>
        <strain evidence="3 4">MSr11954</strain>
    </source>
</reference>
<dbReference type="InterPro" id="IPR036280">
    <property type="entry name" value="Multihaem_cyt_sf"/>
</dbReference>
<dbReference type="Pfam" id="PF13435">
    <property type="entry name" value="Cytochrome_C554"/>
    <property type="match status" value="1"/>
</dbReference>
<dbReference type="Proteomes" id="UP001370348">
    <property type="component" value="Chromosome"/>
</dbReference>
<evidence type="ECO:0000313" key="4">
    <source>
        <dbReference type="Proteomes" id="UP001370348"/>
    </source>
</evidence>
<dbReference type="RefSeq" id="WP_394827580.1">
    <property type="nucleotide sequence ID" value="NZ_CP089984.1"/>
</dbReference>
<evidence type="ECO:0000256" key="1">
    <source>
        <dbReference type="SAM" id="SignalP"/>
    </source>
</evidence>
<feature type="chain" id="PRO_5046960731" evidence="1">
    <location>
        <begin position="26"/>
        <end position="501"/>
    </location>
</feature>
<dbReference type="InterPro" id="IPR023155">
    <property type="entry name" value="Cyt_c-552/4"/>
</dbReference>
<dbReference type="SUPFAM" id="SSF48695">
    <property type="entry name" value="Multiheme cytochromes"/>
    <property type="match status" value="1"/>
</dbReference>
<accession>A0ABZ2M626</accession>